<dbReference type="Proteomes" id="UP000276437">
    <property type="component" value="Chromosome"/>
</dbReference>
<proteinExistence type="predicted"/>
<dbReference type="OrthoDB" id="9797252at2"/>
<dbReference type="InterPro" id="IPR029063">
    <property type="entry name" value="SAM-dependent_MTases_sf"/>
</dbReference>
<keyword evidence="2" id="KW-1185">Reference proteome</keyword>
<name>A0A348AGL1_9FIRM</name>
<dbReference type="EMBL" id="AP018449">
    <property type="protein sequence ID" value="BBB90209.1"/>
    <property type="molecule type" value="Genomic_DNA"/>
</dbReference>
<organism evidence="1 2">
    <name type="scientific">Methylomusa anaerophila</name>
    <dbReference type="NCBI Taxonomy" id="1930071"/>
    <lineage>
        <taxon>Bacteria</taxon>
        <taxon>Bacillati</taxon>
        <taxon>Bacillota</taxon>
        <taxon>Negativicutes</taxon>
        <taxon>Selenomonadales</taxon>
        <taxon>Sporomusaceae</taxon>
        <taxon>Methylomusa</taxon>
    </lineage>
</organism>
<dbReference type="SUPFAM" id="SSF53335">
    <property type="entry name" value="S-adenosyl-L-methionine-dependent methyltransferases"/>
    <property type="match status" value="1"/>
</dbReference>
<dbReference type="RefSeq" id="WP_126306763.1">
    <property type="nucleotide sequence ID" value="NZ_AP018449.1"/>
</dbReference>
<gene>
    <name evidence="1" type="ORF">MAMMFC1_00857</name>
</gene>
<sequence length="84" mass="9507">MPIIKGLETTFNAVYSEYDKWRQTYVTELYEDIFAYKQINQLSNVLKIGIGTGEAALPFLKTGCSLTAVELGEKLTEYHQAKVL</sequence>
<accession>A0A348AGL1</accession>
<reference evidence="1 2" key="1">
    <citation type="journal article" date="2018" name="Int. J. Syst. Evol. Microbiol.">
        <title>Methylomusa anaerophila gen. nov., sp. nov., an anaerobic methanol-utilizing bacterium isolated from a microbial fuel cell.</title>
        <authorList>
            <person name="Amano N."/>
            <person name="Yamamuro A."/>
            <person name="Miyahara M."/>
            <person name="Kouzuma A."/>
            <person name="Abe T."/>
            <person name="Watanabe K."/>
        </authorList>
    </citation>
    <scope>NUCLEOTIDE SEQUENCE [LARGE SCALE GENOMIC DNA]</scope>
    <source>
        <strain evidence="1 2">MMFC1</strain>
    </source>
</reference>
<dbReference type="Gene3D" id="3.40.50.150">
    <property type="entry name" value="Vaccinia Virus protein VP39"/>
    <property type="match status" value="1"/>
</dbReference>
<evidence type="ECO:0000313" key="1">
    <source>
        <dbReference type="EMBL" id="BBB90209.1"/>
    </source>
</evidence>
<protein>
    <submittedName>
        <fullName evidence="1">Uncharacterized protein</fullName>
    </submittedName>
</protein>
<dbReference type="AlphaFoldDB" id="A0A348AGL1"/>
<dbReference type="KEGG" id="mana:MAMMFC1_00857"/>
<evidence type="ECO:0000313" key="2">
    <source>
        <dbReference type="Proteomes" id="UP000276437"/>
    </source>
</evidence>